<dbReference type="AlphaFoldDB" id="B0YE65"/>
<feature type="repeat" description="WD" evidence="7">
    <location>
        <begin position="407"/>
        <end position="446"/>
    </location>
</feature>
<feature type="repeat" description="WD" evidence="7">
    <location>
        <begin position="365"/>
        <end position="406"/>
    </location>
</feature>
<dbReference type="CDD" id="cd00200">
    <property type="entry name" value="WD40"/>
    <property type="match status" value="1"/>
</dbReference>
<dbReference type="HOGENOM" id="CLU_518706_0_0_1"/>
<reference evidence="8 9" key="1">
    <citation type="journal article" date="2008" name="PLoS Genet.">
        <title>Genomic islands in the pathogenic filamentous fungus Aspergillus fumigatus.</title>
        <authorList>
            <person name="Fedorova N.D."/>
            <person name="Khaldi N."/>
            <person name="Joardar V.S."/>
            <person name="Maiti R."/>
            <person name="Amedeo P."/>
            <person name="Anderson M.J."/>
            <person name="Crabtree J."/>
            <person name="Silva J.C."/>
            <person name="Badger J.H."/>
            <person name="Albarraq A."/>
            <person name="Angiuoli S."/>
            <person name="Bussey H."/>
            <person name="Bowyer P."/>
            <person name="Cotty P.J."/>
            <person name="Dyer P.S."/>
            <person name="Egan A."/>
            <person name="Galens K."/>
            <person name="Fraser-Liggett C.M."/>
            <person name="Haas B.J."/>
            <person name="Inman J.M."/>
            <person name="Kent R."/>
            <person name="Lemieux S."/>
            <person name="Malavazi I."/>
            <person name="Orvis J."/>
            <person name="Roemer T."/>
            <person name="Ronning C.M."/>
            <person name="Sundaram J.P."/>
            <person name="Sutton G."/>
            <person name="Turner G."/>
            <person name="Venter J.C."/>
            <person name="White O.R."/>
            <person name="Whitty B.R."/>
            <person name="Youngman P."/>
            <person name="Wolfe K.H."/>
            <person name="Goldman G.H."/>
            <person name="Wortman J.R."/>
            <person name="Jiang B."/>
            <person name="Denning D.W."/>
            <person name="Nierman W.C."/>
        </authorList>
    </citation>
    <scope>NUCLEOTIDE SEQUENCE [LARGE SCALE GENOMIC DNA]</scope>
    <source>
        <strain evidence="9">CBS 144.89 / FGSC A1163 / CEA10</strain>
    </source>
</reference>
<dbReference type="Gene3D" id="2.130.10.10">
    <property type="entry name" value="YVTN repeat-like/Quinoprotein amine dehydrogenase"/>
    <property type="match status" value="1"/>
</dbReference>
<comment type="function">
    <text evidence="6">Involved in mitochondrial fission. Acts as an adapter protein required to form mitochondrial fission complexes. Formation of these complexes is required to promote constriction and fission of the mitochondrial compartment at a late step in mitochondrial division.</text>
</comment>
<dbReference type="PROSITE" id="PS50082">
    <property type="entry name" value="WD_REPEATS_2"/>
    <property type="match status" value="3"/>
</dbReference>
<evidence type="ECO:0000256" key="1">
    <source>
        <dbReference type="ARBA" id="ARBA00004570"/>
    </source>
</evidence>
<sequence>MIDVIFREGTLPVPCNTRRCNKDFRKSLQKWLSAFHMRVPESIQEYKHLRRYCIQLYLESHDLVREFRNIVGVIILLATPLSVYTLGQLLSTSVEDISYLLDKLHSVLAVPEDINSPVRTLHLSFREFLLNTGEEDLHVNERLTHGEILSHCLGVMKSGLKRNVCGLSSYGTLREDVASQVIDQYIPQALQYSCRYWMYHFEKAGDKEREKDIFPFLKEYFIHWLEAMSLLGLASETVGIIEQLNSSQNQTDVEFLKFLQDAYRFVLKHAQMINMAPLQVYCSGLAFSPTDSIVRRIFNNKQPSWLPVLPQVHKSWSAELQTLEGHSSWVSSVAFSPDGQRIVSGSDDNTIKLWDAQTGSELQSLQGHSDSVHSVAFSPDGQRIVSGSDHNTIKLWDAQTGSELRSLEGHSDWVHSVAFSPDGQRIVIYGSKIRLWDAQTGSELQSLQSHSDYVTYAFLGNFRVEHKQGSHISVESSWVCFRGERVIWLPPELREPSCRAINHDILALGYLNGLVLIIRFRAHSD</sequence>
<dbReference type="PANTHER" id="PTHR22847:SF637">
    <property type="entry name" value="WD REPEAT DOMAIN 5B"/>
    <property type="match status" value="1"/>
</dbReference>
<name>B0YE65_ASPFC</name>
<comment type="subcellular location">
    <subcellularLocation>
        <location evidence="1">Mitochondrion outer membrane</location>
        <topology evidence="1">Peripheral membrane protein</topology>
        <orientation evidence="1">Cytoplasmic side</orientation>
    </subcellularLocation>
</comment>
<dbReference type="VEuPathDB" id="FungiDB:AFUB_098000"/>
<dbReference type="GO" id="GO:0005634">
    <property type="term" value="C:nucleus"/>
    <property type="evidence" value="ECO:0007669"/>
    <property type="project" value="TreeGrafter"/>
</dbReference>
<keyword evidence="2 7" id="KW-0853">WD repeat</keyword>
<protein>
    <recommendedName>
        <fullName evidence="5">Mitochondrial division protein 1</fullName>
    </recommendedName>
</protein>
<dbReference type="PANTHER" id="PTHR22847">
    <property type="entry name" value="WD40 REPEAT PROTEIN"/>
    <property type="match status" value="1"/>
</dbReference>
<feature type="repeat" description="WD" evidence="7">
    <location>
        <begin position="323"/>
        <end position="364"/>
    </location>
</feature>
<dbReference type="Proteomes" id="UP000001699">
    <property type="component" value="Unassembled WGS sequence"/>
</dbReference>
<dbReference type="PROSITE" id="PS50294">
    <property type="entry name" value="WD_REPEATS_REGION"/>
    <property type="match status" value="2"/>
</dbReference>
<evidence type="ECO:0000313" key="9">
    <source>
        <dbReference type="Proteomes" id="UP000001699"/>
    </source>
</evidence>
<dbReference type="GO" id="GO:1990234">
    <property type="term" value="C:transferase complex"/>
    <property type="evidence" value="ECO:0007669"/>
    <property type="project" value="UniProtKB-ARBA"/>
</dbReference>
<dbReference type="PhylomeDB" id="B0YE65"/>
<keyword evidence="9" id="KW-1185">Reference proteome</keyword>
<comment type="similarity">
    <text evidence="4">Belongs to the WD repeat MDV1/CAF4 family.</text>
</comment>
<organism evidence="8 9">
    <name type="scientific">Aspergillus fumigatus (strain CBS 144.89 / FGSC A1163 / CEA10)</name>
    <name type="common">Neosartorya fumigata</name>
    <dbReference type="NCBI Taxonomy" id="451804"/>
    <lineage>
        <taxon>Eukaryota</taxon>
        <taxon>Fungi</taxon>
        <taxon>Dikarya</taxon>
        <taxon>Ascomycota</taxon>
        <taxon>Pezizomycotina</taxon>
        <taxon>Eurotiomycetes</taxon>
        <taxon>Eurotiomycetidae</taxon>
        <taxon>Eurotiales</taxon>
        <taxon>Aspergillaceae</taxon>
        <taxon>Aspergillus</taxon>
        <taxon>Aspergillus subgen. Fumigati</taxon>
    </lineage>
</organism>
<dbReference type="GO" id="GO:0005741">
    <property type="term" value="C:mitochondrial outer membrane"/>
    <property type="evidence" value="ECO:0007669"/>
    <property type="project" value="UniProtKB-SubCell"/>
</dbReference>
<dbReference type="Pfam" id="PF00400">
    <property type="entry name" value="WD40"/>
    <property type="match status" value="3"/>
</dbReference>
<dbReference type="InterPro" id="IPR001680">
    <property type="entry name" value="WD40_rpt"/>
</dbReference>
<dbReference type="InterPro" id="IPR019775">
    <property type="entry name" value="WD40_repeat_CS"/>
</dbReference>
<dbReference type="SUPFAM" id="SSF50978">
    <property type="entry name" value="WD40 repeat-like"/>
    <property type="match status" value="1"/>
</dbReference>
<dbReference type="InterPro" id="IPR036322">
    <property type="entry name" value="WD40_repeat_dom_sf"/>
</dbReference>
<dbReference type="FunFam" id="2.130.10.10:FF:002875">
    <property type="entry name" value="NACHT and WD40 domain protein"/>
    <property type="match status" value="1"/>
</dbReference>
<dbReference type="OrthoDB" id="674604at2759"/>
<keyword evidence="3" id="KW-0677">Repeat</keyword>
<evidence type="ECO:0000256" key="5">
    <source>
        <dbReference type="ARBA" id="ARBA00039789"/>
    </source>
</evidence>
<evidence type="ECO:0000313" key="8">
    <source>
        <dbReference type="EMBL" id="EDP47949.1"/>
    </source>
</evidence>
<evidence type="ECO:0000256" key="6">
    <source>
        <dbReference type="ARBA" id="ARBA00043913"/>
    </source>
</evidence>
<dbReference type="EMBL" id="DS499602">
    <property type="protein sequence ID" value="EDP47949.1"/>
    <property type="molecule type" value="Genomic_DNA"/>
</dbReference>
<dbReference type="PROSITE" id="PS00678">
    <property type="entry name" value="WD_REPEATS_1"/>
    <property type="match status" value="1"/>
</dbReference>
<evidence type="ECO:0000256" key="3">
    <source>
        <dbReference type="ARBA" id="ARBA00022737"/>
    </source>
</evidence>
<evidence type="ECO:0000256" key="2">
    <source>
        <dbReference type="ARBA" id="ARBA00022574"/>
    </source>
</evidence>
<gene>
    <name evidence="8" type="ORF">AFUB_098000</name>
</gene>
<dbReference type="SMART" id="SM00320">
    <property type="entry name" value="WD40"/>
    <property type="match status" value="3"/>
</dbReference>
<accession>B0YE65</accession>
<evidence type="ECO:0000256" key="7">
    <source>
        <dbReference type="PROSITE-ProRule" id="PRU00221"/>
    </source>
</evidence>
<dbReference type="InterPro" id="IPR015943">
    <property type="entry name" value="WD40/YVTN_repeat-like_dom_sf"/>
</dbReference>
<evidence type="ECO:0000256" key="4">
    <source>
        <dbReference type="ARBA" id="ARBA00038415"/>
    </source>
</evidence>
<proteinExistence type="inferred from homology"/>